<protein>
    <recommendedName>
        <fullName evidence="4">Abnormal spindle-like microcephaly-associated protein ASH domain-containing protein</fullName>
    </recommendedName>
</protein>
<dbReference type="PROSITE" id="PS51257">
    <property type="entry name" value="PROKAR_LIPOPROTEIN"/>
    <property type="match status" value="1"/>
</dbReference>
<evidence type="ECO:0000256" key="1">
    <source>
        <dbReference type="SAM" id="SignalP"/>
    </source>
</evidence>
<dbReference type="Gene3D" id="2.60.40.10">
    <property type="entry name" value="Immunoglobulins"/>
    <property type="match status" value="2"/>
</dbReference>
<dbReference type="HOGENOM" id="CLU_367886_0_0_7"/>
<evidence type="ECO:0000313" key="3">
    <source>
        <dbReference type="Proteomes" id="UP000012040"/>
    </source>
</evidence>
<dbReference type="KEGG" id="bex:A11Q_385"/>
<keyword evidence="1" id="KW-0732">Signal</keyword>
<dbReference type="InterPro" id="IPR013783">
    <property type="entry name" value="Ig-like_fold"/>
</dbReference>
<dbReference type="Proteomes" id="UP000012040">
    <property type="component" value="Chromosome"/>
</dbReference>
<name>M4V836_9BACT</name>
<dbReference type="PATRIC" id="fig|1184267.3.peg.388"/>
<dbReference type="STRING" id="1184267.A11Q_385"/>
<dbReference type="AlphaFoldDB" id="M4V836"/>
<gene>
    <name evidence="2" type="ORF">A11Q_385</name>
</gene>
<reference evidence="2 3" key="1">
    <citation type="journal article" date="2013" name="ISME J.">
        <title>By their genes ye shall know them: genomic signatures of predatory bacteria.</title>
        <authorList>
            <person name="Pasternak Z."/>
            <person name="Pietrokovski S."/>
            <person name="Rotem O."/>
            <person name="Gophna U."/>
            <person name="Lurie-Weinberger M.N."/>
            <person name="Jurkevitch E."/>
        </authorList>
    </citation>
    <scope>NUCLEOTIDE SEQUENCE [LARGE SCALE GENOMIC DNA]</scope>
    <source>
        <strain evidence="2 3">JSS</strain>
    </source>
</reference>
<dbReference type="OrthoDB" id="5310163at2"/>
<dbReference type="RefSeq" id="WP_015469095.1">
    <property type="nucleotide sequence ID" value="NC_020813.1"/>
</dbReference>
<accession>M4V836</accession>
<dbReference type="EMBL" id="CP003537">
    <property type="protein sequence ID" value="AGH94605.1"/>
    <property type="molecule type" value="Genomic_DNA"/>
</dbReference>
<organism evidence="2 3">
    <name type="scientific">Pseudobdellovibrio exovorus JSS</name>
    <dbReference type="NCBI Taxonomy" id="1184267"/>
    <lineage>
        <taxon>Bacteria</taxon>
        <taxon>Pseudomonadati</taxon>
        <taxon>Bdellovibrionota</taxon>
        <taxon>Bdellovibrionia</taxon>
        <taxon>Bdellovibrionales</taxon>
        <taxon>Pseudobdellovibrionaceae</taxon>
        <taxon>Pseudobdellovibrio</taxon>
    </lineage>
</organism>
<sequence length="757" mass="79764">MIRCTWHGLSTLILALGMALWSSSCTRAASDMSTVSLQLPSYSQSQGVNSKSAAFNSSSSSLSGSCNPCLKSITVHVDGDEFKTISFKQKHSSTSQIGTELDTAISLEVPGGNNRRIQILALYIGQVTGSDMVTASIQYGSTTVNLLSAEPPPIVLKLASIGAFIPATIAGRYLTQANAGPTGIVDISYEHPSSGLVLQMPSGEVVNGWFKWLASENIPLTYKLNSSGAILMSKMSTNTVKNNVTSAAHVVHFTRPKVYYYDDGSSGANFKMASGGFDIVYGFFSANSSLLNGKKVCVQNNSPATYATSYASLYTEADPNSVSNRNILYHHQPSATGSPPHIYATGGATAAACGSFLNNKLYTSDQISIFKDQFAGKGNDMAIAISGVFTAFAEEGIVQKYKFIGTYNNPTYTIKAMAGLFSPTGTGISGSNLFDGIRLFKTATPFADDIRCSEKWLQENAFIENPVTSSNIQTGGEIEFSTTLGSEQSESTLRYIVCPTRSGELQDIGGMRLGPLLRPPAGPLLQALDISTPIGSSLFLPNIMVSHSIDKIITLKNIGSSAAENITLTSTAAELVVNNINCPAGANFLAVDDSCTVRLTITPIGVGPLINTALVVSYNQAGAGHVETRLDITATAIPEQANLIASSATIVLSIPNLAATPSTAQPITLTNVTGTGRAENIIFSLTGADPTAFTVLSQTCGNINIPIIMEPLFTCDIQVVYQPSVAAVHNATLAISYESNGQIMPQKLITLTGEAGP</sequence>
<feature type="signal peptide" evidence="1">
    <location>
        <begin position="1"/>
        <end position="28"/>
    </location>
</feature>
<evidence type="ECO:0008006" key="4">
    <source>
        <dbReference type="Google" id="ProtNLM"/>
    </source>
</evidence>
<feature type="chain" id="PRO_5004060027" description="Abnormal spindle-like microcephaly-associated protein ASH domain-containing protein" evidence="1">
    <location>
        <begin position="29"/>
        <end position="757"/>
    </location>
</feature>
<dbReference type="eggNOG" id="ENOG5032J58">
    <property type="taxonomic scope" value="Bacteria"/>
</dbReference>
<proteinExistence type="predicted"/>
<evidence type="ECO:0000313" key="2">
    <source>
        <dbReference type="EMBL" id="AGH94605.1"/>
    </source>
</evidence>
<keyword evidence="3" id="KW-1185">Reference proteome</keyword>